<feature type="domain" description="Zinc finger DksA/TraR C4-type" evidence="5">
    <location>
        <begin position="87"/>
        <end position="115"/>
    </location>
</feature>
<reference evidence="6" key="1">
    <citation type="submission" date="2018-12" db="EMBL/GenBank/DDBJ databases">
        <authorList>
            <person name="Sun L."/>
            <person name="Chen Z."/>
        </authorList>
    </citation>
    <scope>NUCLEOTIDE SEQUENCE [LARGE SCALE GENOMIC DNA]</scope>
    <source>
        <strain evidence="6">3-2-2</strain>
    </source>
</reference>
<gene>
    <name evidence="6" type="ORF">D4T97_007180</name>
</gene>
<dbReference type="PROSITE" id="PS51128">
    <property type="entry name" value="ZF_DKSA_2"/>
    <property type="match status" value="1"/>
</dbReference>
<dbReference type="SUPFAM" id="SSF57716">
    <property type="entry name" value="Glucocorticoid receptor-like (DNA-binding domain)"/>
    <property type="match status" value="1"/>
</dbReference>
<dbReference type="InterPro" id="IPR037187">
    <property type="entry name" value="DnaK_N"/>
</dbReference>
<evidence type="ECO:0000313" key="7">
    <source>
        <dbReference type="Proteomes" id="UP000287156"/>
    </source>
</evidence>
<dbReference type="Proteomes" id="UP000287156">
    <property type="component" value="Unassembled WGS sequence"/>
</dbReference>
<dbReference type="Gene3D" id="1.20.120.910">
    <property type="entry name" value="DksA, coiled-coil domain"/>
    <property type="match status" value="1"/>
</dbReference>
<dbReference type="Pfam" id="PF01258">
    <property type="entry name" value="zf-dskA_traR"/>
    <property type="match status" value="1"/>
</dbReference>
<dbReference type="NCBIfam" id="TIGR02890">
    <property type="entry name" value="bacill_yteA"/>
    <property type="match status" value="1"/>
</dbReference>
<accession>A0A429Y524</accession>
<feature type="zinc finger region" description="dksA C4-type" evidence="4">
    <location>
        <begin position="92"/>
        <end position="116"/>
    </location>
</feature>
<dbReference type="EMBL" id="QYTV02000002">
    <property type="protein sequence ID" value="RST76535.1"/>
    <property type="molecule type" value="Genomic_DNA"/>
</dbReference>
<dbReference type="PANTHER" id="PTHR33823:SF4">
    <property type="entry name" value="GENERAL STRESS PROTEIN 16O"/>
    <property type="match status" value="1"/>
</dbReference>
<evidence type="ECO:0000313" key="6">
    <source>
        <dbReference type="EMBL" id="RST76535.1"/>
    </source>
</evidence>
<protein>
    <submittedName>
        <fullName evidence="6">Molecular chaperone DnaK</fullName>
    </submittedName>
</protein>
<keyword evidence="7" id="KW-1185">Reference proteome</keyword>
<dbReference type="SUPFAM" id="SSF109635">
    <property type="entry name" value="DnaK suppressor protein DksA, alpha-hairpin domain"/>
    <property type="match status" value="1"/>
</dbReference>
<evidence type="ECO:0000256" key="4">
    <source>
        <dbReference type="PROSITE-ProRule" id="PRU00510"/>
    </source>
</evidence>
<evidence type="ECO:0000256" key="1">
    <source>
        <dbReference type="ARBA" id="ARBA00022723"/>
    </source>
</evidence>
<dbReference type="AlphaFoldDB" id="A0A429Y524"/>
<dbReference type="InterPro" id="IPR000962">
    <property type="entry name" value="Znf_DskA_TraR"/>
</dbReference>
<evidence type="ECO:0000256" key="3">
    <source>
        <dbReference type="ARBA" id="ARBA00022833"/>
    </source>
</evidence>
<keyword evidence="1" id="KW-0479">Metal-binding</keyword>
<dbReference type="PANTHER" id="PTHR33823">
    <property type="entry name" value="RNA POLYMERASE-BINDING TRANSCRIPTION FACTOR DKSA-RELATED"/>
    <property type="match status" value="1"/>
</dbReference>
<sequence length="250" mass="28741">MLTDRQLNKLKEMLIEEKYNLQGTIDAEDGILEHETEKESTELSSYDNHPADLGTELYEREKDMALSVHEEDQLGKVEAALSLMENGTYGQCKVCGKDIPYDRLEAIPYTTTCMEHTLEQSIPDDRPNEEDYLKPAYDNSFAGRHKEEGIRDYHDSFQEVAKFGTSETPSDFEGDYDSYGDLYDDEISDGFTEEYEMFTGNDITASESEVLQTEKEREYEDLLDEAGTDTTFGDLPYKYTDGYVDRKKEQ</sequence>
<evidence type="ECO:0000256" key="2">
    <source>
        <dbReference type="ARBA" id="ARBA00022771"/>
    </source>
</evidence>
<dbReference type="RefSeq" id="WP_126049127.1">
    <property type="nucleotide sequence ID" value="NZ_QYTV02000002.1"/>
</dbReference>
<name>A0A429Y524_9BACI</name>
<organism evidence="6 7">
    <name type="scientific">Siminovitchia acidinfaciens</name>
    <dbReference type="NCBI Taxonomy" id="2321395"/>
    <lineage>
        <taxon>Bacteria</taxon>
        <taxon>Bacillati</taxon>
        <taxon>Bacillota</taxon>
        <taxon>Bacilli</taxon>
        <taxon>Bacillales</taxon>
        <taxon>Bacillaceae</taxon>
        <taxon>Siminovitchia</taxon>
    </lineage>
</organism>
<keyword evidence="3" id="KW-0862">Zinc</keyword>
<comment type="caution">
    <text evidence="6">The sequence shown here is derived from an EMBL/GenBank/DDBJ whole genome shotgun (WGS) entry which is preliminary data.</text>
</comment>
<proteinExistence type="predicted"/>
<dbReference type="GO" id="GO:0008270">
    <property type="term" value="F:zinc ion binding"/>
    <property type="evidence" value="ECO:0007669"/>
    <property type="project" value="UniProtKB-KW"/>
</dbReference>
<dbReference type="InterPro" id="IPR014240">
    <property type="entry name" value="YteA"/>
</dbReference>
<dbReference type="OrthoDB" id="9811543at2"/>
<evidence type="ECO:0000259" key="5">
    <source>
        <dbReference type="Pfam" id="PF01258"/>
    </source>
</evidence>
<keyword evidence="2" id="KW-0863">Zinc-finger</keyword>